<reference evidence="2" key="2">
    <citation type="submission" date="2021-09" db="EMBL/GenBank/DDBJ databases">
        <authorList>
            <person name="Jia N."/>
            <person name="Wang J."/>
            <person name="Shi W."/>
            <person name="Du L."/>
            <person name="Sun Y."/>
            <person name="Zhan W."/>
            <person name="Jiang J."/>
            <person name="Wang Q."/>
            <person name="Zhang B."/>
            <person name="Ji P."/>
            <person name="Sakyi L.B."/>
            <person name="Cui X."/>
            <person name="Yuan T."/>
            <person name="Jiang B."/>
            <person name="Yang W."/>
            <person name="Lam T.T.-Y."/>
            <person name="Chang Q."/>
            <person name="Ding S."/>
            <person name="Wang X."/>
            <person name="Zhu J."/>
            <person name="Ruan X."/>
            <person name="Zhao L."/>
            <person name="Wei J."/>
            <person name="Que T."/>
            <person name="Du C."/>
            <person name="Cheng J."/>
            <person name="Dai P."/>
            <person name="Han X."/>
            <person name="Huang E."/>
            <person name="Gao Y."/>
            <person name="Liu J."/>
            <person name="Shao H."/>
            <person name="Ye R."/>
            <person name="Li L."/>
            <person name="Wei W."/>
            <person name="Wang X."/>
            <person name="Wang C."/>
            <person name="Huo Q."/>
            <person name="Li W."/>
            <person name="Guo W."/>
            <person name="Chen H."/>
            <person name="Chen S."/>
            <person name="Zhou L."/>
            <person name="Zhou L."/>
            <person name="Ni X."/>
            <person name="Tian J."/>
            <person name="Zhou Y."/>
            <person name="Sheng Y."/>
            <person name="Liu T."/>
            <person name="Pan Y."/>
            <person name="Xia L."/>
            <person name="Li J."/>
            <person name="Zhao F."/>
            <person name="Cao W."/>
        </authorList>
    </citation>
    <scope>NUCLEOTIDE SEQUENCE</scope>
    <source>
        <strain evidence="2">Rsan-2018</strain>
        <tissue evidence="2">Larvae</tissue>
    </source>
</reference>
<feature type="compositionally biased region" description="Polar residues" evidence="1">
    <location>
        <begin position="51"/>
        <end position="64"/>
    </location>
</feature>
<dbReference type="EMBL" id="JABSTV010001249">
    <property type="protein sequence ID" value="KAH7963502.1"/>
    <property type="molecule type" value="Genomic_DNA"/>
</dbReference>
<name>A0A9D4Q3Q7_RHISA</name>
<protein>
    <submittedName>
        <fullName evidence="2">Uncharacterized protein</fullName>
    </submittedName>
</protein>
<keyword evidence="3" id="KW-1185">Reference proteome</keyword>
<reference evidence="2" key="1">
    <citation type="journal article" date="2020" name="Cell">
        <title>Large-Scale Comparative Analyses of Tick Genomes Elucidate Their Genetic Diversity and Vector Capacities.</title>
        <authorList>
            <consortium name="Tick Genome and Microbiome Consortium (TIGMIC)"/>
            <person name="Jia N."/>
            <person name="Wang J."/>
            <person name="Shi W."/>
            <person name="Du L."/>
            <person name="Sun Y."/>
            <person name="Zhan W."/>
            <person name="Jiang J.F."/>
            <person name="Wang Q."/>
            <person name="Zhang B."/>
            <person name="Ji P."/>
            <person name="Bell-Sakyi L."/>
            <person name="Cui X.M."/>
            <person name="Yuan T.T."/>
            <person name="Jiang B.G."/>
            <person name="Yang W.F."/>
            <person name="Lam T.T."/>
            <person name="Chang Q.C."/>
            <person name="Ding S.J."/>
            <person name="Wang X.J."/>
            <person name="Zhu J.G."/>
            <person name="Ruan X.D."/>
            <person name="Zhao L."/>
            <person name="Wei J.T."/>
            <person name="Ye R.Z."/>
            <person name="Que T.C."/>
            <person name="Du C.H."/>
            <person name="Zhou Y.H."/>
            <person name="Cheng J.X."/>
            <person name="Dai P.F."/>
            <person name="Guo W.B."/>
            <person name="Han X.H."/>
            <person name="Huang E.J."/>
            <person name="Li L.F."/>
            <person name="Wei W."/>
            <person name="Gao Y.C."/>
            <person name="Liu J.Z."/>
            <person name="Shao H.Z."/>
            <person name="Wang X."/>
            <person name="Wang C.C."/>
            <person name="Yang T.C."/>
            <person name="Huo Q.B."/>
            <person name="Li W."/>
            <person name="Chen H.Y."/>
            <person name="Chen S.E."/>
            <person name="Zhou L.G."/>
            <person name="Ni X.B."/>
            <person name="Tian J.H."/>
            <person name="Sheng Y."/>
            <person name="Liu T."/>
            <person name="Pan Y.S."/>
            <person name="Xia L.Y."/>
            <person name="Li J."/>
            <person name="Zhao F."/>
            <person name="Cao W.C."/>
        </authorList>
    </citation>
    <scope>NUCLEOTIDE SEQUENCE</scope>
    <source>
        <strain evidence="2">Rsan-2018</strain>
    </source>
</reference>
<comment type="caution">
    <text evidence="2">The sequence shown here is derived from an EMBL/GenBank/DDBJ whole genome shotgun (WGS) entry which is preliminary data.</text>
</comment>
<organism evidence="2 3">
    <name type="scientific">Rhipicephalus sanguineus</name>
    <name type="common">Brown dog tick</name>
    <name type="synonym">Ixodes sanguineus</name>
    <dbReference type="NCBI Taxonomy" id="34632"/>
    <lineage>
        <taxon>Eukaryota</taxon>
        <taxon>Metazoa</taxon>
        <taxon>Ecdysozoa</taxon>
        <taxon>Arthropoda</taxon>
        <taxon>Chelicerata</taxon>
        <taxon>Arachnida</taxon>
        <taxon>Acari</taxon>
        <taxon>Parasitiformes</taxon>
        <taxon>Ixodida</taxon>
        <taxon>Ixodoidea</taxon>
        <taxon>Ixodidae</taxon>
        <taxon>Rhipicephalinae</taxon>
        <taxon>Rhipicephalus</taxon>
        <taxon>Rhipicephalus</taxon>
    </lineage>
</organism>
<dbReference type="AlphaFoldDB" id="A0A9D4Q3Q7"/>
<accession>A0A9D4Q3Q7</accession>
<feature type="region of interest" description="Disordered" evidence="1">
    <location>
        <begin position="35"/>
        <end position="64"/>
    </location>
</feature>
<proteinExistence type="predicted"/>
<sequence length="64" mass="6449">MKHPNACPAGDGTKASTDAEIEAAVSLPMSVDIGADCGMNETENAGDPQANLLQLGSSSSMRNA</sequence>
<gene>
    <name evidence="2" type="ORF">HPB52_021269</name>
</gene>
<evidence type="ECO:0000313" key="3">
    <source>
        <dbReference type="Proteomes" id="UP000821837"/>
    </source>
</evidence>
<dbReference type="Proteomes" id="UP000821837">
    <property type="component" value="Chromosome 3"/>
</dbReference>
<evidence type="ECO:0000256" key="1">
    <source>
        <dbReference type="SAM" id="MobiDB-lite"/>
    </source>
</evidence>
<evidence type="ECO:0000313" key="2">
    <source>
        <dbReference type="EMBL" id="KAH7963502.1"/>
    </source>
</evidence>